<protein>
    <submittedName>
        <fullName evidence="1">Uncharacterized protein</fullName>
    </submittedName>
</protein>
<gene>
    <name evidence="1" type="ORF">HGRIS_011123</name>
</gene>
<name>A0ABR3IZ63_9AGAR</name>
<accession>A0ABR3IZ63</accession>
<evidence type="ECO:0000313" key="1">
    <source>
        <dbReference type="EMBL" id="KAL0948563.1"/>
    </source>
</evidence>
<sequence>MAGFDNRRVTDRTDNEVKATAEVMLLANQPRAIGVLYGTHCYEPHLVPIPYVKTRQSEAEFAEAPSLTLDALFVECWVPHTRSAKRQDRVTEKMVPGQSVLPGDSEEMIQRKTLAAPFTVYFTNQDNWQQQKQNEAVTRAMYMEQREERGRRQREMVWHGPILVVKHSKGTEEPMDISEDDLPLVWNVLKQAMKCYHFSQDEHAPFLSEQQWG</sequence>
<dbReference type="EMBL" id="JASNQZ010000014">
    <property type="protein sequence ID" value="KAL0948563.1"/>
    <property type="molecule type" value="Genomic_DNA"/>
</dbReference>
<dbReference type="Proteomes" id="UP001556367">
    <property type="component" value="Unassembled WGS sequence"/>
</dbReference>
<organism evidence="1 2">
    <name type="scientific">Hohenbuehelia grisea</name>
    <dbReference type="NCBI Taxonomy" id="104357"/>
    <lineage>
        <taxon>Eukaryota</taxon>
        <taxon>Fungi</taxon>
        <taxon>Dikarya</taxon>
        <taxon>Basidiomycota</taxon>
        <taxon>Agaricomycotina</taxon>
        <taxon>Agaricomycetes</taxon>
        <taxon>Agaricomycetidae</taxon>
        <taxon>Agaricales</taxon>
        <taxon>Pleurotineae</taxon>
        <taxon>Pleurotaceae</taxon>
        <taxon>Hohenbuehelia</taxon>
    </lineage>
</organism>
<keyword evidence="2" id="KW-1185">Reference proteome</keyword>
<evidence type="ECO:0000313" key="2">
    <source>
        <dbReference type="Proteomes" id="UP001556367"/>
    </source>
</evidence>
<reference evidence="2" key="1">
    <citation type="submission" date="2024-06" db="EMBL/GenBank/DDBJ databases">
        <title>Multi-omics analyses provide insights into the biosynthesis of the anticancer antibiotic pleurotin in Hohenbuehelia grisea.</title>
        <authorList>
            <person name="Weaver J.A."/>
            <person name="Alberti F."/>
        </authorList>
    </citation>
    <scope>NUCLEOTIDE SEQUENCE [LARGE SCALE GENOMIC DNA]</scope>
    <source>
        <strain evidence="2">T-177</strain>
    </source>
</reference>
<comment type="caution">
    <text evidence="1">The sequence shown here is derived from an EMBL/GenBank/DDBJ whole genome shotgun (WGS) entry which is preliminary data.</text>
</comment>
<proteinExistence type="predicted"/>